<dbReference type="GO" id="GO:0006396">
    <property type="term" value="P:RNA processing"/>
    <property type="evidence" value="ECO:0007669"/>
    <property type="project" value="TreeGrafter"/>
</dbReference>
<dbReference type="Proteomes" id="UP001515500">
    <property type="component" value="Chromosome 3"/>
</dbReference>
<dbReference type="NCBIfam" id="TIGR00756">
    <property type="entry name" value="PPR"/>
    <property type="match status" value="3"/>
</dbReference>
<dbReference type="InterPro" id="IPR051114">
    <property type="entry name" value="Mito_RNA_Proc_CCM1"/>
</dbReference>
<keyword evidence="1" id="KW-0677">Repeat</keyword>
<protein>
    <submittedName>
        <fullName evidence="4">Pentatricopeptide repeat-containing protein At5g62370-like</fullName>
    </submittedName>
</protein>
<dbReference type="Gene3D" id="1.25.40.10">
    <property type="entry name" value="Tetratricopeptide repeat domain"/>
    <property type="match status" value="3"/>
</dbReference>
<proteinExistence type="predicted"/>
<evidence type="ECO:0000313" key="3">
    <source>
        <dbReference type="Proteomes" id="UP001515500"/>
    </source>
</evidence>
<dbReference type="GO" id="GO:0005739">
    <property type="term" value="C:mitochondrion"/>
    <property type="evidence" value="ECO:0007669"/>
    <property type="project" value="TreeGrafter"/>
</dbReference>
<accession>A0AB40AL08</accession>
<dbReference type="PROSITE" id="PS51375">
    <property type="entry name" value="PPR"/>
    <property type="match status" value="2"/>
</dbReference>
<dbReference type="Pfam" id="PF01535">
    <property type="entry name" value="PPR"/>
    <property type="match status" value="4"/>
</dbReference>
<dbReference type="InterPro" id="IPR011990">
    <property type="entry name" value="TPR-like_helical_dom_sf"/>
</dbReference>
<dbReference type="PANTHER" id="PTHR47934">
    <property type="entry name" value="PENTATRICOPEPTIDE REPEAT-CONTAINING PROTEIN PET309, MITOCHONDRIAL"/>
    <property type="match status" value="1"/>
</dbReference>
<feature type="repeat" description="PPR" evidence="2">
    <location>
        <begin position="191"/>
        <end position="225"/>
    </location>
</feature>
<name>A0AB40AL08_DIOCR</name>
<keyword evidence="3" id="KW-1185">Reference proteome</keyword>
<sequence>MIHGYFRERRINLALDIFKECELWFDPKSALLYCSDVRTLQGEEIGGGQEVLLIKNLPFDHMPWMMGKVLDGLSRNGCNVKCFEWEVKLLFDEMAGNNIIPLKVVLHILLGSVCSRVKFNIARLLMENVVDHGSAPSICHYNFLIRCLCKEDRIEDAYSLSCLMRRRVRRRDIDLALRTFDEMIQRGFRPPVDVYKSIIRSLCKAGRMVEVELAFDRMLQAGIMLDKGIYTALINSYSKMEKIIDARYLMEGKCLHMMLEDGSVPGTVLYTMLINQFLKKGDVRLRLDLIALMVRNQVEPGLISFGAVISGNRCSRSARGRGWCGRRGGIFVVPWINGESEPLLCDSMRLLKLAHSEP</sequence>
<dbReference type="Pfam" id="PF12854">
    <property type="entry name" value="PPR_1"/>
    <property type="match status" value="1"/>
</dbReference>
<feature type="repeat" description="PPR" evidence="2">
    <location>
        <begin position="156"/>
        <end position="190"/>
    </location>
</feature>
<dbReference type="AlphaFoldDB" id="A0AB40AL08"/>
<reference evidence="4" key="1">
    <citation type="submission" date="2025-08" db="UniProtKB">
        <authorList>
            <consortium name="RefSeq"/>
        </authorList>
    </citation>
    <scope>IDENTIFICATION</scope>
</reference>
<dbReference type="RefSeq" id="XP_039115513.1">
    <property type="nucleotide sequence ID" value="XM_039259579.1"/>
</dbReference>
<gene>
    <name evidence="4" type="primary">LOC120251016</name>
</gene>
<evidence type="ECO:0000313" key="4">
    <source>
        <dbReference type="RefSeq" id="XP_039115513.1"/>
    </source>
</evidence>
<dbReference type="PANTHER" id="PTHR47934:SF8">
    <property type="entry name" value="PENTACOTRIPEPTIDE-REPEAT REGION OF PRORP DOMAIN-CONTAINING PROTEIN"/>
    <property type="match status" value="1"/>
</dbReference>
<dbReference type="InterPro" id="IPR002885">
    <property type="entry name" value="PPR_rpt"/>
</dbReference>
<dbReference type="GO" id="GO:0003729">
    <property type="term" value="F:mRNA binding"/>
    <property type="evidence" value="ECO:0007669"/>
    <property type="project" value="TreeGrafter"/>
</dbReference>
<evidence type="ECO:0000256" key="1">
    <source>
        <dbReference type="ARBA" id="ARBA00022737"/>
    </source>
</evidence>
<evidence type="ECO:0000256" key="2">
    <source>
        <dbReference type="PROSITE-ProRule" id="PRU00708"/>
    </source>
</evidence>
<dbReference type="GO" id="GO:0007005">
    <property type="term" value="P:mitochondrion organization"/>
    <property type="evidence" value="ECO:0007669"/>
    <property type="project" value="TreeGrafter"/>
</dbReference>
<organism evidence="3 4">
    <name type="scientific">Dioscorea cayennensis subsp. rotundata</name>
    <name type="common">White Guinea yam</name>
    <name type="synonym">Dioscorea rotundata</name>
    <dbReference type="NCBI Taxonomy" id="55577"/>
    <lineage>
        <taxon>Eukaryota</taxon>
        <taxon>Viridiplantae</taxon>
        <taxon>Streptophyta</taxon>
        <taxon>Embryophyta</taxon>
        <taxon>Tracheophyta</taxon>
        <taxon>Spermatophyta</taxon>
        <taxon>Magnoliopsida</taxon>
        <taxon>Liliopsida</taxon>
        <taxon>Dioscoreales</taxon>
        <taxon>Dioscoreaceae</taxon>
        <taxon>Dioscorea</taxon>
    </lineage>
</organism>
<dbReference type="GeneID" id="120251016"/>